<dbReference type="OrthoDB" id="5278984at2759"/>
<evidence type="ECO:0000256" key="5">
    <source>
        <dbReference type="ARBA" id="ARBA00038359"/>
    </source>
</evidence>
<feature type="domain" description="Rhodopsin" evidence="8">
    <location>
        <begin position="40"/>
        <end position="294"/>
    </location>
</feature>
<dbReference type="PANTHER" id="PTHR33048:SF47">
    <property type="entry name" value="INTEGRAL MEMBRANE PROTEIN-RELATED"/>
    <property type="match status" value="1"/>
</dbReference>
<organism evidence="9 10">
    <name type="scientific">Cytospora mali</name>
    <name type="common">Apple Valsa canker fungus</name>
    <name type="synonym">Valsa mali</name>
    <dbReference type="NCBI Taxonomy" id="578113"/>
    <lineage>
        <taxon>Eukaryota</taxon>
        <taxon>Fungi</taxon>
        <taxon>Dikarya</taxon>
        <taxon>Ascomycota</taxon>
        <taxon>Pezizomycotina</taxon>
        <taxon>Sordariomycetes</taxon>
        <taxon>Sordariomycetidae</taxon>
        <taxon>Diaporthales</taxon>
        <taxon>Cytosporaceae</taxon>
        <taxon>Cytospora</taxon>
    </lineage>
</organism>
<gene>
    <name evidence="9" type="ORF">VP1G_00830</name>
</gene>
<feature type="compositionally biased region" description="Polar residues" evidence="6">
    <location>
        <begin position="300"/>
        <end position="310"/>
    </location>
</feature>
<keyword evidence="3 7" id="KW-1133">Transmembrane helix</keyword>
<comment type="similarity">
    <text evidence="5">Belongs to the SAT4 family.</text>
</comment>
<feature type="transmembrane region" description="Helical" evidence="7">
    <location>
        <begin position="197"/>
        <end position="220"/>
    </location>
</feature>
<feature type="compositionally biased region" description="Polar residues" evidence="6">
    <location>
        <begin position="331"/>
        <end position="341"/>
    </location>
</feature>
<evidence type="ECO:0000313" key="9">
    <source>
        <dbReference type="EMBL" id="KUI53209.1"/>
    </source>
</evidence>
<dbReference type="PANTHER" id="PTHR33048">
    <property type="entry name" value="PTH11-LIKE INTEGRAL MEMBRANE PROTEIN (AFU_ORTHOLOGUE AFUA_5G11245)"/>
    <property type="match status" value="1"/>
</dbReference>
<evidence type="ECO:0000256" key="3">
    <source>
        <dbReference type="ARBA" id="ARBA00022989"/>
    </source>
</evidence>
<feature type="region of interest" description="Disordered" evidence="6">
    <location>
        <begin position="300"/>
        <end position="341"/>
    </location>
</feature>
<dbReference type="Proteomes" id="UP000078576">
    <property type="component" value="Unassembled WGS sequence"/>
</dbReference>
<evidence type="ECO:0000256" key="1">
    <source>
        <dbReference type="ARBA" id="ARBA00004141"/>
    </source>
</evidence>
<dbReference type="InterPro" id="IPR052337">
    <property type="entry name" value="SAT4-like"/>
</dbReference>
<feature type="transmembrane region" description="Helical" evidence="7">
    <location>
        <begin position="267"/>
        <end position="288"/>
    </location>
</feature>
<dbReference type="EMBL" id="KN714668">
    <property type="protein sequence ID" value="KUI53209.1"/>
    <property type="molecule type" value="Genomic_DNA"/>
</dbReference>
<dbReference type="Pfam" id="PF20684">
    <property type="entry name" value="Fung_rhodopsin"/>
    <property type="match status" value="1"/>
</dbReference>
<proteinExistence type="inferred from homology"/>
<protein>
    <recommendedName>
        <fullName evidence="8">Rhodopsin domain-containing protein</fullName>
    </recommendedName>
</protein>
<feature type="transmembrane region" description="Helical" evidence="7">
    <location>
        <begin position="152"/>
        <end position="173"/>
    </location>
</feature>
<evidence type="ECO:0000256" key="6">
    <source>
        <dbReference type="SAM" id="MobiDB-lite"/>
    </source>
</evidence>
<keyword evidence="10" id="KW-1185">Reference proteome</keyword>
<feature type="transmembrane region" description="Helical" evidence="7">
    <location>
        <begin position="78"/>
        <end position="99"/>
    </location>
</feature>
<dbReference type="STRING" id="694573.A0A194UNG9"/>
<dbReference type="InterPro" id="IPR049326">
    <property type="entry name" value="Rhodopsin_dom_fungi"/>
</dbReference>
<feature type="transmembrane region" description="Helical" evidence="7">
    <location>
        <begin position="232"/>
        <end position="255"/>
    </location>
</feature>
<evidence type="ECO:0000313" key="10">
    <source>
        <dbReference type="Proteomes" id="UP000078576"/>
    </source>
</evidence>
<feature type="transmembrane region" description="Helical" evidence="7">
    <location>
        <begin position="23"/>
        <end position="43"/>
    </location>
</feature>
<sequence length="341" mass="37488">MSLTPDQLEHQFANIQDSVQPNIYAASGICLLSAYIAVALRLVSRRIKHAPLGGDDYTVLVALVGYPSLSKEKQITKACSQLFTTAFVGMCIFVTTEGMGRHAILLNPQYAISLPKGMYASEVIYVPALMTTKISILLLYRRIFPSHRFNTVLWCVGGFVLAFAITATLLQVFQCTPVEAIWYTNLDRHCVDISADYIAMGTINIITDVVILCLPIPQLLRLQMSRTQKAQLMGMFLLGGFVCVVSIIRLTYLSIVGLSDATWNDAFTALWSIVETCMAIVCACLPTLRPLFDRIRSPPTSALTGSSSNRAIKHTRRDPDNSSDWVKLTGVSGSSGRSVNH</sequence>
<keyword evidence="2 7" id="KW-0812">Transmembrane</keyword>
<dbReference type="GO" id="GO:0016020">
    <property type="term" value="C:membrane"/>
    <property type="evidence" value="ECO:0007669"/>
    <property type="project" value="UniProtKB-SubCell"/>
</dbReference>
<evidence type="ECO:0000256" key="4">
    <source>
        <dbReference type="ARBA" id="ARBA00023136"/>
    </source>
</evidence>
<comment type="subcellular location">
    <subcellularLocation>
        <location evidence="1">Membrane</location>
        <topology evidence="1">Multi-pass membrane protein</topology>
    </subcellularLocation>
</comment>
<dbReference type="AlphaFoldDB" id="A0A194UNG9"/>
<name>A0A194UNG9_CYTMA</name>
<accession>A0A194UNG9</accession>
<evidence type="ECO:0000256" key="2">
    <source>
        <dbReference type="ARBA" id="ARBA00022692"/>
    </source>
</evidence>
<evidence type="ECO:0000256" key="7">
    <source>
        <dbReference type="SAM" id="Phobius"/>
    </source>
</evidence>
<feature type="transmembrane region" description="Helical" evidence="7">
    <location>
        <begin position="119"/>
        <end position="140"/>
    </location>
</feature>
<evidence type="ECO:0000259" key="8">
    <source>
        <dbReference type="Pfam" id="PF20684"/>
    </source>
</evidence>
<keyword evidence="4 7" id="KW-0472">Membrane</keyword>
<reference evidence="10" key="1">
    <citation type="submission" date="2014-12" db="EMBL/GenBank/DDBJ databases">
        <title>Genome Sequence of Valsa Canker Pathogens Uncovers a Specific Adaption of Colonization on Woody Bark.</title>
        <authorList>
            <person name="Yin Z."/>
            <person name="Liu H."/>
            <person name="Gao X."/>
            <person name="Li Z."/>
            <person name="Song N."/>
            <person name="Ke X."/>
            <person name="Dai Q."/>
            <person name="Wu Y."/>
            <person name="Sun Y."/>
            <person name="Xu J.-R."/>
            <person name="Kang Z.K."/>
            <person name="Wang L."/>
            <person name="Huang L."/>
        </authorList>
    </citation>
    <scope>NUCLEOTIDE SEQUENCE [LARGE SCALE GENOMIC DNA]</scope>
    <source>
        <strain evidence="10">SXYL134</strain>
    </source>
</reference>